<dbReference type="SMART" id="SM00460">
    <property type="entry name" value="TGc"/>
    <property type="match status" value="1"/>
</dbReference>
<evidence type="ECO:0000259" key="1">
    <source>
        <dbReference type="SMART" id="SM00460"/>
    </source>
</evidence>
<gene>
    <name evidence="2" type="ORF">AC244_06705</name>
</gene>
<sequence length="304" mass="34746">MFVRFGYEIGIRCPQPTPMMTYLSVIAEKRRDIRRERGPVTSPIVKMEEVVDPHGNACLRMIAPEGDFKLTYDAVIEDDGRPDVSDPLAQAVPVERLPPNTLPYLAASRYCETDRLGALAWRLFGEAAPGWPRVQAICDYVHERLVFSYGYAQAMRTALEAHEDRLGVSRDYAHLAIALCRCMNMPARYVNGYMADLETEQRMAPMDFNAWFEVFLGDRWYTFDAKNNARRAGRIAVARGRDAADIPLIQTFGKHELTAFTVWTCVEADGGLTRSHRDANVSLLTPWFSENWSRHVQERDRNRH</sequence>
<accession>A0A0L8C295</accession>
<dbReference type="Gene3D" id="2.60.40.2250">
    <property type="match status" value="1"/>
</dbReference>
<dbReference type="OrthoDB" id="5438043at2"/>
<protein>
    <submittedName>
        <fullName evidence="2">Transglutaminase</fullName>
    </submittedName>
</protein>
<dbReference type="Gene3D" id="3.10.620.30">
    <property type="match status" value="1"/>
</dbReference>
<feature type="domain" description="Transglutaminase-like" evidence="1">
    <location>
        <begin position="161"/>
        <end position="227"/>
    </location>
</feature>
<dbReference type="Proteomes" id="UP000037425">
    <property type="component" value="Unassembled WGS sequence"/>
</dbReference>
<dbReference type="InterPro" id="IPR038765">
    <property type="entry name" value="Papain-like_cys_pep_sf"/>
</dbReference>
<comment type="caution">
    <text evidence="2">The sequence shown here is derived from an EMBL/GenBank/DDBJ whole genome shotgun (WGS) entry which is preliminary data.</text>
</comment>
<dbReference type="PANTHER" id="PTHR33490">
    <property type="entry name" value="BLR5614 PROTEIN-RELATED"/>
    <property type="match status" value="1"/>
</dbReference>
<dbReference type="RefSeq" id="WP_053248007.1">
    <property type="nucleotide sequence ID" value="NZ_LGAP01000002.1"/>
</dbReference>
<proteinExistence type="predicted"/>
<evidence type="ECO:0000313" key="3">
    <source>
        <dbReference type="Proteomes" id="UP000037425"/>
    </source>
</evidence>
<dbReference type="InterPro" id="IPR002931">
    <property type="entry name" value="Transglutaminase-like"/>
</dbReference>
<dbReference type="AlphaFoldDB" id="A0A0L8C295"/>
<dbReference type="SUPFAM" id="SSF54001">
    <property type="entry name" value="Cysteine proteinases"/>
    <property type="match status" value="1"/>
</dbReference>
<dbReference type="PATRIC" id="fig|106592.7.peg.2983"/>
<dbReference type="Pfam" id="PF01841">
    <property type="entry name" value="Transglut_core"/>
    <property type="match status" value="1"/>
</dbReference>
<organism evidence="2 3">
    <name type="scientific">Ensifer adhaerens</name>
    <name type="common">Sinorhizobium morelense</name>
    <dbReference type="NCBI Taxonomy" id="106592"/>
    <lineage>
        <taxon>Bacteria</taxon>
        <taxon>Pseudomonadati</taxon>
        <taxon>Pseudomonadota</taxon>
        <taxon>Alphaproteobacteria</taxon>
        <taxon>Hyphomicrobiales</taxon>
        <taxon>Rhizobiaceae</taxon>
        <taxon>Sinorhizobium/Ensifer group</taxon>
        <taxon>Ensifer</taxon>
    </lineage>
</organism>
<dbReference type="PANTHER" id="PTHR33490:SF12">
    <property type="entry name" value="BLL5557 PROTEIN"/>
    <property type="match status" value="1"/>
</dbReference>
<dbReference type="EMBL" id="LGAP01000002">
    <property type="protein sequence ID" value="KOF21067.1"/>
    <property type="molecule type" value="Genomic_DNA"/>
</dbReference>
<evidence type="ECO:0000313" key="2">
    <source>
        <dbReference type="EMBL" id="KOF21067.1"/>
    </source>
</evidence>
<reference evidence="3" key="1">
    <citation type="submission" date="2015-07" db="EMBL/GenBank/DDBJ databases">
        <title>Whole genome sequence of an Ensifer adhaerens strain isolated from a cave pool in the Wind Cave National Park.</title>
        <authorList>
            <person name="Eng W.W.H."/>
            <person name="Gan H.M."/>
            <person name="Barton H.A."/>
            <person name="Savka M.A."/>
        </authorList>
    </citation>
    <scope>NUCLEOTIDE SEQUENCE [LARGE SCALE GENOMIC DNA]</scope>
    <source>
        <strain evidence="3">SD006</strain>
    </source>
</reference>
<name>A0A0L8C295_ENSAD</name>